<evidence type="ECO:0000259" key="2">
    <source>
        <dbReference type="PROSITE" id="PS50119"/>
    </source>
</evidence>
<keyword evidence="1" id="KW-0479">Metal-binding</keyword>
<sequence>MMEWRRDWLGALLRSNFGNCEEHRDKKFNEKNVFCIDCKVSLCRHCKEPHAIHRKFQIYKYSYQEVVRHSDIQHYFDCASIQTYVSNNDKIVHLRPRTSYKEVKLAKRLKLENLNPEPQGKGSTPLKWGGSCEECGKHLQDDKNLFCSITCKVSLRRRQGVNGEGITRRIQNGELILDETVKENSDTQTSISDEEPNDFVGIISPRKCPRKSNKPRRSAVFVIPY</sequence>
<dbReference type="Proteomes" id="UP001359559">
    <property type="component" value="Unassembled WGS sequence"/>
</dbReference>
<dbReference type="GO" id="GO:0008270">
    <property type="term" value="F:zinc ion binding"/>
    <property type="evidence" value="ECO:0007669"/>
    <property type="project" value="UniProtKB-KW"/>
</dbReference>
<feature type="domain" description="B box-type" evidence="2">
    <location>
        <begin position="20"/>
        <end position="58"/>
    </location>
</feature>
<evidence type="ECO:0000256" key="1">
    <source>
        <dbReference type="PROSITE-ProRule" id="PRU00024"/>
    </source>
</evidence>
<proteinExistence type="predicted"/>
<dbReference type="InterPro" id="IPR006734">
    <property type="entry name" value="PLATZ"/>
</dbReference>
<dbReference type="Pfam" id="PF04640">
    <property type="entry name" value="PLATZ"/>
    <property type="match status" value="1"/>
</dbReference>
<dbReference type="InterPro" id="IPR000315">
    <property type="entry name" value="Znf_B-box"/>
</dbReference>
<protein>
    <recommendedName>
        <fullName evidence="2">B box-type domain-containing protein</fullName>
    </recommendedName>
</protein>
<name>A0AAN9K6K8_CLITE</name>
<dbReference type="PANTHER" id="PTHR31065:SF41">
    <property type="entry name" value="PLATZ TRANSCRIPTION FACTOR FAMILY PROTEIN"/>
    <property type="match status" value="1"/>
</dbReference>
<dbReference type="EMBL" id="JAYKXN010000002">
    <property type="protein sequence ID" value="KAK7310149.1"/>
    <property type="molecule type" value="Genomic_DNA"/>
</dbReference>
<reference evidence="3 4" key="1">
    <citation type="submission" date="2024-01" db="EMBL/GenBank/DDBJ databases">
        <title>The genomes of 5 underutilized Papilionoideae crops provide insights into root nodulation and disease resistance.</title>
        <authorList>
            <person name="Yuan L."/>
        </authorList>
    </citation>
    <scope>NUCLEOTIDE SEQUENCE [LARGE SCALE GENOMIC DNA]</scope>
    <source>
        <strain evidence="3">LY-2023</strain>
        <tissue evidence="3">Leaf</tissue>
    </source>
</reference>
<keyword evidence="1" id="KW-0862">Zinc</keyword>
<keyword evidence="4" id="KW-1185">Reference proteome</keyword>
<organism evidence="3 4">
    <name type="scientific">Clitoria ternatea</name>
    <name type="common">Butterfly pea</name>
    <dbReference type="NCBI Taxonomy" id="43366"/>
    <lineage>
        <taxon>Eukaryota</taxon>
        <taxon>Viridiplantae</taxon>
        <taxon>Streptophyta</taxon>
        <taxon>Embryophyta</taxon>
        <taxon>Tracheophyta</taxon>
        <taxon>Spermatophyta</taxon>
        <taxon>Magnoliopsida</taxon>
        <taxon>eudicotyledons</taxon>
        <taxon>Gunneridae</taxon>
        <taxon>Pentapetalae</taxon>
        <taxon>rosids</taxon>
        <taxon>fabids</taxon>
        <taxon>Fabales</taxon>
        <taxon>Fabaceae</taxon>
        <taxon>Papilionoideae</taxon>
        <taxon>50 kb inversion clade</taxon>
        <taxon>NPAAA clade</taxon>
        <taxon>indigoferoid/millettioid clade</taxon>
        <taxon>Phaseoleae</taxon>
        <taxon>Clitoria</taxon>
    </lineage>
</organism>
<comment type="caution">
    <text evidence="3">The sequence shown here is derived from an EMBL/GenBank/DDBJ whole genome shotgun (WGS) entry which is preliminary data.</text>
</comment>
<dbReference type="PROSITE" id="PS50119">
    <property type="entry name" value="ZF_BBOX"/>
    <property type="match status" value="1"/>
</dbReference>
<evidence type="ECO:0000313" key="3">
    <source>
        <dbReference type="EMBL" id="KAK7310149.1"/>
    </source>
</evidence>
<accession>A0AAN9K6K8</accession>
<keyword evidence="1" id="KW-0863">Zinc-finger</keyword>
<evidence type="ECO:0000313" key="4">
    <source>
        <dbReference type="Proteomes" id="UP001359559"/>
    </source>
</evidence>
<dbReference type="PANTHER" id="PTHR31065">
    <property type="entry name" value="PLATZ TRANSCRIPTION FACTOR FAMILY PROTEIN"/>
    <property type="match status" value="1"/>
</dbReference>
<gene>
    <name evidence="3" type="ORF">RJT34_07462</name>
</gene>
<dbReference type="AlphaFoldDB" id="A0AAN9K6K8"/>